<name>A0A7C3GAZ0_9PROT</name>
<dbReference type="PANTHER" id="PTHR43763">
    <property type="entry name" value="XAA-PRO AMINOPEPTIDASE 1"/>
    <property type="match status" value="1"/>
</dbReference>
<evidence type="ECO:0000313" key="2">
    <source>
        <dbReference type="EMBL" id="HFB55054.1"/>
    </source>
</evidence>
<feature type="domain" description="Creatinase N-terminal" evidence="1">
    <location>
        <begin position="19"/>
        <end position="148"/>
    </location>
</feature>
<gene>
    <name evidence="2" type="ORF">ENJ46_03940</name>
</gene>
<evidence type="ECO:0000259" key="1">
    <source>
        <dbReference type="Pfam" id="PF01321"/>
    </source>
</evidence>
<accession>A0A7C3GAZ0</accession>
<reference evidence="2" key="1">
    <citation type="journal article" date="2020" name="mSystems">
        <title>Genome- and Community-Level Interaction Insights into Carbon Utilization and Element Cycling Functions of Hydrothermarchaeota in Hydrothermal Sediment.</title>
        <authorList>
            <person name="Zhou Z."/>
            <person name="Liu Y."/>
            <person name="Xu W."/>
            <person name="Pan J."/>
            <person name="Luo Z.H."/>
            <person name="Li M."/>
        </authorList>
    </citation>
    <scope>NUCLEOTIDE SEQUENCE [LARGE SCALE GENOMIC DNA]</scope>
    <source>
        <strain evidence="2">HyVt-489</strain>
    </source>
</reference>
<dbReference type="InterPro" id="IPR050422">
    <property type="entry name" value="X-Pro_aminopeptidase_P"/>
</dbReference>
<keyword evidence="2" id="KW-0378">Hydrolase</keyword>
<dbReference type="InterPro" id="IPR000587">
    <property type="entry name" value="Creatinase_N"/>
</dbReference>
<dbReference type="GO" id="GO:0004177">
    <property type="term" value="F:aminopeptidase activity"/>
    <property type="evidence" value="ECO:0007669"/>
    <property type="project" value="UniProtKB-KW"/>
</dbReference>
<dbReference type="InterPro" id="IPR029149">
    <property type="entry name" value="Creatin/AminoP/Spt16_N"/>
</dbReference>
<keyword evidence="2" id="KW-0031">Aminopeptidase</keyword>
<proteinExistence type="predicted"/>
<dbReference type="Gene3D" id="3.40.350.10">
    <property type="entry name" value="Creatinase/prolidase N-terminal domain"/>
    <property type="match status" value="2"/>
</dbReference>
<dbReference type="PANTHER" id="PTHR43763:SF6">
    <property type="entry name" value="XAA-PRO AMINOPEPTIDASE 1"/>
    <property type="match status" value="1"/>
</dbReference>
<dbReference type="EMBL" id="DRMN01000259">
    <property type="protein sequence ID" value="HFB55054.1"/>
    <property type="molecule type" value="Genomic_DNA"/>
</dbReference>
<feature type="non-terminal residue" evidence="2">
    <location>
        <position position="215"/>
    </location>
</feature>
<sequence length="215" mass="23421">MYQNFDVQGGPQYGTRNLPKLRHQLVSLGLDGFLIPHEDEYNNEYLPDCNERLMWISGFTGSAGAAIVMADKAAVFVDGRYTLQVRSQVNEALFSYEQLEGHGVAHWLAAHVTSGMKIGYDPRLHSPDSLNILAKATHKVGGTLVPVQTNPIDTAWDDRPDAPTAPFTIQPAELAGQEQAEKRALIGKLIQDKGADCAVITSPASIAWLLNIRGG</sequence>
<keyword evidence="2" id="KW-0645">Protease</keyword>
<comment type="caution">
    <text evidence="2">The sequence shown here is derived from an EMBL/GenBank/DDBJ whole genome shotgun (WGS) entry which is preliminary data.</text>
</comment>
<protein>
    <submittedName>
        <fullName evidence="2">Aminopeptidase P family protein</fullName>
    </submittedName>
</protein>
<dbReference type="Pfam" id="PF01321">
    <property type="entry name" value="Creatinase_N"/>
    <property type="match status" value="1"/>
</dbReference>
<dbReference type="SUPFAM" id="SSF53092">
    <property type="entry name" value="Creatinase/prolidase N-terminal domain"/>
    <property type="match status" value="1"/>
</dbReference>
<organism evidence="2">
    <name type="scientific">Hellea balneolensis</name>
    <dbReference type="NCBI Taxonomy" id="287478"/>
    <lineage>
        <taxon>Bacteria</taxon>
        <taxon>Pseudomonadati</taxon>
        <taxon>Pseudomonadota</taxon>
        <taxon>Alphaproteobacteria</taxon>
        <taxon>Maricaulales</taxon>
        <taxon>Robiginitomaculaceae</taxon>
        <taxon>Hellea</taxon>
    </lineage>
</organism>
<dbReference type="AlphaFoldDB" id="A0A7C3GAZ0"/>
<dbReference type="Proteomes" id="UP000886042">
    <property type="component" value="Unassembled WGS sequence"/>
</dbReference>
<dbReference type="Pfam" id="PF16189">
    <property type="entry name" value="Creatinase_N_2"/>
    <property type="match status" value="1"/>
</dbReference>